<dbReference type="GO" id="GO:0005886">
    <property type="term" value="C:plasma membrane"/>
    <property type="evidence" value="ECO:0007669"/>
    <property type="project" value="TreeGrafter"/>
</dbReference>
<dbReference type="GO" id="GO:0022857">
    <property type="term" value="F:transmembrane transporter activity"/>
    <property type="evidence" value="ECO:0007669"/>
    <property type="project" value="TreeGrafter"/>
</dbReference>
<dbReference type="PROSITE" id="PS00211">
    <property type="entry name" value="ABC_TRANSPORTER_1"/>
    <property type="match status" value="1"/>
</dbReference>
<dbReference type="SUPFAM" id="SSF52540">
    <property type="entry name" value="P-loop containing nucleoside triphosphate hydrolases"/>
    <property type="match status" value="1"/>
</dbReference>
<dbReference type="PANTHER" id="PTHR24220">
    <property type="entry name" value="IMPORT ATP-BINDING PROTEIN"/>
    <property type="match status" value="1"/>
</dbReference>
<keyword evidence="7" id="KW-1185">Reference proteome</keyword>
<protein>
    <submittedName>
        <fullName evidence="6">ABC transporter ATP-binding protein</fullName>
    </submittedName>
</protein>
<dbReference type="InterPro" id="IPR015854">
    <property type="entry name" value="ABC_transpr_LolD-like"/>
</dbReference>
<dbReference type="Proteomes" id="UP000632740">
    <property type="component" value="Unassembled WGS sequence"/>
</dbReference>
<comment type="similarity">
    <text evidence="1">Belongs to the ABC transporter superfamily.</text>
</comment>
<gene>
    <name evidence="6" type="ORF">Cch01nite_04160</name>
</gene>
<dbReference type="AlphaFoldDB" id="A0A919NY71"/>
<dbReference type="InterPro" id="IPR017871">
    <property type="entry name" value="ABC_transporter-like_CS"/>
</dbReference>
<keyword evidence="3" id="KW-0547">Nucleotide-binding</keyword>
<evidence type="ECO:0000256" key="1">
    <source>
        <dbReference type="ARBA" id="ARBA00005417"/>
    </source>
</evidence>
<keyword evidence="2" id="KW-0813">Transport</keyword>
<evidence type="ECO:0000256" key="3">
    <source>
        <dbReference type="ARBA" id="ARBA00022741"/>
    </source>
</evidence>
<organism evidence="6 7">
    <name type="scientific">Cellulomonas chitinilytica</name>
    <dbReference type="NCBI Taxonomy" id="398759"/>
    <lineage>
        <taxon>Bacteria</taxon>
        <taxon>Bacillati</taxon>
        <taxon>Actinomycetota</taxon>
        <taxon>Actinomycetes</taxon>
        <taxon>Micrococcales</taxon>
        <taxon>Cellulomonadaceae</taxon>
        <taxon>Cellulomonas</taxon>
    </lineage>
</organism>
<dbReference type="SMART" id="SM00382">
    <property type="entry name" value="AAA"/>
    <property type="match status" value="1"/>
</dbReference>
<dbReference type="CDD" id="cd03255">
    <property type="entry name" value="ABC_MJ0796_LolCDE_FtsE"/>
    <property type="match status" value="1"/>
</dbReference>
<name>A0A919NY71_9CELL</name>
<proteinExistence type="inferred from homology"/>
<dbReference type="InterPro" id="IPR017911">
    <property type="entry name" value="MacB-like_ATP-bd"/>
</dbReference>
<sequence>MSRPALEVRDVTKTYVGHPPTPVLHGVDLSVGAGERVAIFGSSGSGKSTLLNILGLLDVPTSGAYDLLGQDTCALSSSTRAKHRASALGFVFQEHHVLGARTVAENLAIKLAISGVGRRGRADLVRDALTQVGLTHRRNAPGRLLSGGEKQRLAVARAILTQPPVLLADEPTGNLDRANADNILDLFDSQARKGVAVVVITHDPTTARWADRALELDGGRLRLGAHG</sequence>
<dbReference type="Pfam" id="PF00005">
    <property type="entry name" value="ABC_tran"/>
    <property type="match status" value="1"/>
</dbReference>
<accession>A0A919NY71</accession>
<evidence type="ECO:0000259" key="5">
    <source>
        <dbReference type="PROSITE" id="PS50893"/>
    </source>
</evidence>
<evidence type="ECO:0000313" key="7">
    <source>
        <dbReference type="Proteomes" id="UP000632740"/>
    </source>
</evidence>
<evidence type="ECO:0000256" key="4">
    <source>
        <dbReference type="ARBA" id="ARBA00022840"/>
    </source>
</evidence>
<dbReference type="GO" id="GO:0016887">
    <property type="term" value="F:ATP hydrolysis activity"/>
    <property type="evidence" value="ECO:0007669"/>
    <property type="project" value="InterPro"/>
</dbReference>
<keyword evidence="4 6" id="KW-0067">ATP-binding</keyword>
<dbReference type="InterPro" id="IPR027417">
    <property type="entry name" value="P-loop_NTPase"/>
</dbReference>
<evidence type="ECO:0000313" key="6">
    <source>
        <dbReference type="EMBL" id="GIG19692.1"/>
    </source>
</evidence>
<dbReference type="PANTHER" id="PTHR24220:SF689">
    <property type="entry name" value="LIPOPROTEIN-RELEASING SYSTEM ATP-BINDING PROTEIN LOLD"/>
    <property type="match status" value="1"/>
</dbReference>
<reference evidence="6" key="1">
    <citation type="submission" date="2021-01" db="EMBL/GenBank/DDBJ databases">
        <title>Whole genome shotgun sequence of Cellulomonas chitinilytica NBRC 110799.</title>
        <authorList>
            <person name="Komaki H."/>
            <person name="Tamura T."/>
        </authorList>
    </citation>
    <scope>NUCLEOTIDE SEQUENCE</scope>
    <source>
        <strain evidence="6">NBRC 110799</strain>
    </source>
</reference>
<dbReference type="RefSeq" id="WP_203747892.1">
    <property type="nucleotide sequence ID" value="NZ_BONK01000001.1"/>
</dbReference>
<dbReference type="EMBL" id="BONK01000001">
    <property type="protein sequence ID" value="GIG19692.1"/>
    <property type="molecule type" value="Genomic_DNA"/>
</dbReference>
<evidence type="ECO:0000256" key="2">
    <source>
        <dbReference type="ARBA" id="ARBA00022448"/>
    </source>
</evidence>
<comment type="caution">
    <text evidence="6">The sequence shown here is derived from an EMBL/GenBank/DDBJ whole genome shotgun (WGS) entry which is preliminary data.</text>
</comment>
<dbReference type="InterPro" id="IPR003439">
    <property type="entry name" value="ABC_transporter-like_ATP-bd"/>
</dbReference>
<dbReference type="GO" id="GO:0005524">
    <property type="term" value="F:ATP binding"/>
    <property type="evidence" value="ECO:0007669"/>
    <property type="project" value="UniProtKB-KW"/>
</dbReference>
<feature type="domain" description="ABC transporter" evidence="5">
    <location>
        <begin position="6"/>
        <end position="227"/>
    </location>
</feature>
<dbReference type="Gene3D" id="3.40.50.300">
    <property type="entry name" value="P-loop containing nucleotide triphosphate hydrolases"/>
    <property type="match status" value="1"/>
</dbReference>
<dbReference type="InterPro" id="IPR003593">
    <property type="entry name" value="AAA+_ATPase"/>
</dbReference>
<dbReference type="PROSITE" id="PS50893">
    <property type="entry name" value="ABC_TRANSPORTER_2"/>
    <property type="match status" value="1"/>
</dbReference>